<dbReference type="Proteomes" id="UP001302719">
    <property type="component" value="Chromosome"/>
</dbReference>
<dbReference type="AlphaFoldDB" id="A0AA96G9M9"/>
<gene>
    <name evidence="2" type="ORF">PP769_17265</name>
</gene>
<protein>
    <submittedName>
        <fullName evidence="2">DUF3047 domain-containing protein</fullName>
    </submittedName>
</protein>
<organism evidence="2 3">
    <name type="scientific">Candidatus Nitrospira allomarina</name>
    <dbReference type="NCBI Taxonomy" id="3020900"/>
    <lineage>
        <taxon>Bacteria</taxon>
        <taxon>Pseudomonadati</taxon>
        <taxon>Nitrospirota</taxon>
        <taxon>Nitrospiria</taxon>
        <taxon>Nitrospirales</taxon>
        <taxon>Nitrospiraceae</taxon>
        <taxon>Nitrospira</taxon>
    </lineage>
</organism>
<proteinExistence type="predicted"/>
<sequence>MTPITPRPAFFSVLTVVFGLLSLTHSNAVIAASPDQVVVGNFSIATPGEPFPQGWKPLIFEKIPEHTQYDLVKDEQQVVVKAISRQSSSGLTREISIDPKEYPVIAWRWKVENILQKGDVAQKSGDDYPARLYITFQYDSSQVGFFEKAKFETIKLIYGQYPPIGAINYIWESKSPIGTIVPNPYTDRVYMFVTQSGSAKLNQWITEERNIYEDYKKAFGEDPPNISGVAIMTDTDNTKESAVAYYGDIVFKKSGKE</sequence>
<dbReference type="RefSeq" id="WP_312642481.1">
    <property type="nucleotide sequence ID" value="NZ_CP116967.1"/>
</dbReference>
<feature type="signal peptide" evidence="1">
    <location>
        <begin position="1"/>
        <end position="31"/>
    </location>
</feature>
<dbReference type="Pfam" id="PF11249">
    <property type="entry name" value="DUF3047"/>
    <property type="match status" value="1"/>
</dbReference>
<feature type="chain" id="PRO_5041660367" evidence="1">
    <location>
        <begin position="32"/>
        <end position="257"/>
    </location>
</feature>
<keyword evidence="1" id="KW-0732">Signal</keyword>
<dbReference type="EMBL" id="CP116967">
    <property type="protein sequence ID" value="WNM57698.1"/>
    <property type="molecule type" value="Genomic_DNA"/>
</dbReference>
<keyword evidence="3" id="KW-1185">Reference proteome</keyword>
<dbReference type="InterPro" id="IPR021409">
    <property type="entry name" value="DUF3047"/>
</dbReference>
<dbReference type="KEGG" id="nall:PP769_17265"/>
<evidence type="ECO:0000313" key="2">
    <source>
        <dbReference type="EMBL" id="WNM57698.1"/>
    </source>
</evidence>
<name>A0AA96G9M9_9BACT</name>
<evidence type="ECO:0000313" key="3">
    <source>
        <dbReference type="Proteomes" id="UP001302719"/>
    </source>
</evidence>
<accession>A0AA96G9M9</accession>
<evidence type="ECO:0000256" key="1">
    <source>
        <dbReference type="SAM" id="SignalP"/>
    </source>
</evidence>
<reference evidence="2 3" key="1">
    <citation type="submission" date="2023-01" db="EMBL/GenBank/DDBJ databases">
        <title>Cultivation and genomic characterization of new, ubiquitous marine nitrite-oxidizing bacteria from the Nitrospirales.</title>
        <authorList>
            <person name="Mueller A.J."/>
            <person name="Daebeler A."/>
            <person name="Herbold C.W."/>
            <person name="Kirkegaard R.H."/>
            <person name="Daims H."/>
        </authorList>
    </citation>
    <scope>NUCLEOTIDE SEQUENCE [LARGE SCALE GENOMIC DNA]</scope>
    <source>
        <strain evidence="2 3">VA</strain>
    </source>
</reference>